<evidence type="ECO:0000313" key="1">
    <source>
        <dbReference type="EMBL" id="CAK9153936.1"/>
    </source>
</evidence>
<accession>A0ABC8S9N5</accession>
<gene>
    <name evidence="1" type="ORF">ILEXP_LOCUS22238</name>
</gene>
<evidence type="ECO:0000313" key="2">
    <source>
        <dbReference type="Proteomes" id="UP001642360"/>
    </source>
</evidence>
<protein>
    <submittedName>
        <fullName evidence="1">Uncharacterized protein</fullName>
    </submittedName>
</protein>
<keyword evidence="2" id="KW-1185">Reference proteome</keyword>
<comment type="caution">
    <text evidence="1">The sequence shown here is derived from an EMBL/GenBank/DDBJ whole genome shotgun (WGS) entry which is preliminary data.</text>
</comment>
<dbReference type="EMBL" id="CAUOFW020002469">
    <property type="protein sequence ID" value="CAK9153936.1"/>
    <property type="molecule type" value="Genomic_DNA"/>
</dbReference>
<dbReference type="AlphaFoldDB" id="A0ABC8S9N5"/>
<name>A0ABC8S9N5_9AQUA</name>
<dbReference type="Proteomes" id="UP001642360">
    <property type="component" value="Unassembled WGS sequence"/>
</dbReference>
<reference evidence="1 2" key="1">
    <citation type="submission" date="2024-02" db="EMBL/GenBank/DDBJ databases">
        <authorList>
            <person name="Vignale AGUSTIN F."/>
            <person name="Sosa J E."/>
            <person name="Modenutti C."/>
        </authorList>
    </citation>
    <scope>NUCLEOTIDE SEQUENCE [LARGE SCALE GENOMIC DNA]</scope>
</reference>
<organism evidence="1 2">
    <name type="scientific">Ilex paraguariensis</name>
    <name type="common">yerba mate</name>
    <dbReference type="NCBI Taxonomy" id="185542"/>
    <lineage>
        <taxon>Eukaryota</taxon>
        <taxon>Viridiplantae</taxon>
        <taxon>Streptophyta</taxon>
        <taxon>Embryophyta</taxon>
        <taxon>Tracheophyta</taxon>
        <taxon>Spermatophyta</taxon>
        <taxon>Magnoliopsida</taxon>
        <taxon>eudicotyledons</taxon>
        <taxon>Gunneridae</taxon>
        <taxon>Pentapetalae</taxon>
        <taxon>asterids</taxon>
        <taxon>campanulids</taxon>
        <taxon>Aquifoliales</taxon>
        <taxon>Aquifoliaceae</taxon>
        <taxon>Ilex</taxon>
    </lineage>
</organism>
<sequence length="61" mass="7225">MSMVIIRGRRAQELLFDVLSSWDIEDTLVSPLKLTNWSRQNLARPLEELSKIITQSFFQFR</sequence>
<proteinExistence type="predicted"/>